<dbReference type="CDD" id="cd05233">
    <property type="entry name" value="SDR_c"/>
    <property type="match status" value="1"/>
</dbReference>
<dbReference type="SMART" id="SM00822">
    <property type="entry name" value="PKS_KR"/>
    <property type="match status" value="1"/>
</dbReference>
<feature type="domain" description="Ketoreductase" evidence="1">
    <location>
        <begin position="6"/>
        <end position="190"/>
    </location>
</feature>
<protein>
    <submittedName>
        <fullName evidence="2">3-oxoacyl-[acyl-carrier protein] reductase</fullName>
        <ecNumber evidence="2">1.1.1.100</ecNumber>
    </submittedName>
</protein>
<dbReference type="FunFam" id="3.40.50.720:FF:000084">
    <property type="entry name" value="Short-chain dehydrogenase reductase"/>
    <property type="match status" value="1"/>
</dbReference>
<dbReference type="SUPFAM" id="SSF51735">
    <property type="entry name" value="NAD(P)-binding Rossmann-fold domains"/>
    <property type="match status" value="1"/>
</dbReference>
<dbReference type="PANTHER" id="PTHR43975">
    <property type="entry name" value="ZGC:101858"/>
    <property type="match status" value="1"/>
</dbReference>
<name>S5UAY8_9BACT</name>
<dbReference type="PANTHER" id="PTHR43975:SF2">
    <property type="entry name" value="EG:BACR7A4.14 PROTEIN-RELATED"/>
    <property type="match status" value="1"/>
</dbReference>
<dbReference type="PRINTS" id="PR00080">
    <property type="entry name" value="SDRFAMILY"/>
</dbReference>
<dbReference type="EMBL" id="KF264546">
    <property type="protein sequence ID" value="AGS49504.1"/>
    <property type="molecule type" value="Genomic_DNA"/>
</dbReference>
<dbReference type="InterPro" id="IPR057326">
    <property type="entry name" value="KR_dom"/>
</dbReference>
<organism evidence="2">
    <name type="scientific">uncultured bacterium esnapd7</name>
    <dbReference type="NCBI Taxonomy" id="1366614"/>
    <lineage>
        <taxon>Bacteria</taxon>
        <taxon>environmental samples</taxon>
    </lineage>
</organism>
<dbReference type="GO" id="GO:0004316">
    <property type="term" value="F:3-oxoacyl-[acyl-carrier-protein] reductase (NADPH) activity"/>
    <property type="evidence" value="ECO:0007669"/>
    <property type="project" value="UniProtKB-EC"/>
</dbReference>
<evidence type="ECO:0000313" key="2">
    <source>
        <dbReference type="EMBL" id="AGS49504.1"/>
    </source>
</evidence>
<dbReference type="Gene3D" id="3.40.50.720">
    <property type="entry name" value="NAD(P)-binding Rossmann-like Domain"/>
    <property type="match status" value="1"/>
</dbReference>
<dbReference type="AlphaFoldDB" id="S5UAY8"/>
<dbReference type="InterPro" id="IPR036291">
    <property type="entry name" value="NAD(P)-bd_dom_sf"/>
</dbReference>
<evidence type="ECO:0000259" key="1">
    <source>
        <dbReference type="SMART" id="SM00822"/>
    </source>
</evidence>
<dbReference type="InterPro" id="IPR002347">
    <property type="entry name" value="SDR_fam"/>
</dbReference>
<dbReference type="InterPro" id="IPR020904">
    <property type="entry name" value="Sc_DH/Rdtase_CS"/>
</dbReference>
<dbReference type="EC" id="1.1.1.100" evidence="2"/>
<dbReference type="PRINTS" id="PR00081">
    <property type="entry name" value="GDHRDH"/>
</dbReference>
<sequence length="253" mass="25973">MVDQGGVVAVTGAGSGIGRAVAEQLAAAGDTVIAIGRRPEPLASLAARPDTGTDRGTVVPLPMDVADPEAPQRLRDLVQHRFGRLDGLVNCAGLARFARLDTADLGDLDRMLAVNLRAPAALIQALLPALTETRGSVVNVTSIGGVVAMPGRSLYGASKAAINSLTRSLARELAPDVRVNAVVPGPVDTPMYDDLGLGAEETESLRAGLLASTPMARFGRPGDVATWVCALLDPGRSGWITGALLTVDGGRSV</sequence>
<reference evidence="2" key="1">
    <citation type="journal article" date="2013" name="Proc. Natl. Acad. Sci. U.S.A.">
        <title>Mapping gene clusters within arrayed metagenomic libraries to expand the structural diversity of biomedically relevant natural products.</title>
        <authorList>
            <person name="Owen J.G."/>
            <person name="Reddy B.V."/>
            <person name="Ternei M.A."/>
            <person name="Charlop-Powers Z."/>
            <person name="Calle P.Y."/>
            <person name="Kim J.H."/>
            <person name="Brady S.F."/>
        </authorList>
    </citation>
    <scope>NUCLEOTIDE SEQUENCE</scope>
</reference>
<dbReference type="Pfam" id="PF13561">
    <property type="entry name" value="adh_short_C2"/>
    <property type="match status" value="1"/>
</dbReference>
<keyword evidence="2" id="KW-0560">Oxidoreductase</keyword>
<accession>S5UAY8</accession>
<proteinExistence type="predicted"/>
<dbReference type="PROSITE" id="PS00061">
    <property type="entry name" value="ADH_SHORT"/>
    <property type="match status" value="1"/>
</dbReference>